<evidence type="ECO:0000256" key="4">
    <source>
        <dbReference type="ARBA" id="ARBA00023237"/>
    </source>
</evidence>
<evidence type="ECO:0000259" key="5">
    <source>
        <dbReference type="SMART" id="SM00062"/>
    </source>
</evidence>
<accession>U2ZIN6</accession>
<protein>
    <submittedName>
        <fullName evidence="6">Putative lytic transglycosylase</fullName>
    </submittedName>
</protein>
<comment type="subcellular location">
    <subcellularLocation>
        <location evidence="1">Cell outer membrane</location>
        <topology evidence="1">Peripheral membrane protein</topology>
    </subcellularLocation>
</comment>
<proteinExistence type="inferred from homology"/>
<comment type="similarity">
    <text evidence="2">Belongs to the bacterial solute-binding protein 3 family.</text>
</comment>
<dbReference type="SUPFAM" id="SSF53850">
    <property type="entry name" value="Periplasmic binding protein-like II"/>
    <property type="match status" value="1"/>
</dbReference>
<feature type="domain" description="Solute-binding protein family 3/N-terminal" evidence="5">
    <location>
        <begin position="41"/>
        <end position="284"/>
    </location>
</feature>
<dbReference type="Pfam" id="PF00497">
    <property type="entry name" value="SBP_bac_3"/>
    <property type="match status" value="1"/>
</dbReference>
<organism evidence="6 7">
    <name type="scientific">Vibrio proteolyticus NBRC 13287</name>
    <dbReference type="NCBI Taxonomy" id="1219065"/>
    <lineage>
        <taxon>Bacteria</taxon>
        <taxon>Pseudomonadati</taxon>
        <taxon>Pseudomonadota</taxon>
        <taxon>Gammaproteobacteria</taxon>
        <taxon>Vibrionales</taxon>
        <taxon>Vibrionaceae</taxon>
        <taxon>Vibrio</taxon>
    </lineage>
</organism>
<dbReference type="STRING" id="1219065.VPR01S_09_00050"/>
<evidence type="ECO:0000256" key="3">
    <source>
        <dbReference type="ARBA" id="ARBA00022729"/>
    </source>
</evidence>
<dbReference type="RefSeq" id="WP_021705602.1">
    <property type="nucleotide sequence ID" value="NZ_BATJ01000009.1"/>
</dbReference>
<dbReference type="CDD" id="cd01009">
    <property type="entry name" value="PBP2_YfhD_N"/>
    <property type="match status" value="1"/>
</dbReference>
<keyword evidence="4" id="KW-0998">Cell outer membrane</keyword>
<dbReference type="SMART" id="SM00062">
    <property type="entry name" value="PBPb"/>
    <property type="match status" value="1"/>
</dbReference>
<sequence>MRGIIALLLCCLSLNGFSLELSPLRQLPYTGDLDIMRQKGVIRVLVSADLGFYYVEAGQPKGIIAELLSHFETQLKQHHKGLRVQVIPVPRDDLLSALEQGLGDIAAANITITNSRADHLDFTDPLLSDVRELLVTNAAQPDITHIKQLSGLEVWVRASSSYAESLQRVNHQLTTANLEPLRIQFVDEVLEDYDLLEMLEQGHIGMTVMDEHKTQIWLDVMPHIRVHRQLPLRENGQIAWALRQHSPKLKQELNTFINTARSGTLLGNVIFGKYLDSTRWLDKALNPAAIQKLDTLTTLFQRYAKQYQFDYLMMSAQGFQESGLDQSKVSSQGAVGIMQVLPTTAREPYVNIPDIYTTENNIHAGIKYMRFIKDRYFNDDAISYDNKVYFALAAYNAGPANIRRMRELAVKHGYNPNVWFRHVELMARRNIGSQPVVYVSNVNRYYVVYKQLSKIRREREATAAKIDQKMAQ</sequence>
<dbReference type="InterPro" id="IPR023346">
    <property type="entry name" value="Lysozyme-like_dom_sf"/>
</dbReference>
<dbReference type="EMBL" id="BATJ01000009">
    <property type="protein sequence ID" value="GAD67631.1"/>
    <property type="molecule type" value="Genomic_DNA"/>
</dbReference>
<keyword evidence="4" id="KW-0472">Membrane</keyword>
<keyword evidence="7" id="KW-1185">Reference proteome</keyword>
<dbReference type="Gene3D" id="3.40.190.10">
    <property type="entry name" value="Periplasmic binding protein-like II"/>
    <property type="match status" value="2"/>
</dbReference>
<evidence type="ECO:0000256" key="2">
    <source>
        <dbReference type="ARBA" id="ARBA00010333"/>
    </source>
</evidence>
<name>U2ZIN6_VIBPR</name>
<comment type="caution">
    <text evidence="6">The sequence shown here is derived from an EMBL/GenBank/DDBJ whole genome shotgun (WGS) entry which is preliminary data.</text>
</comment>
<dbReference type="eggNOG" id="COG4623">
    <property type="taxonomic scope" value="Bacteria"/>
</dbReference>
<dbReference type="PANTHER" id="PTHR35936">
    <property type="entry name" value="MEMBRANE-BOUND LYTIC MUREIN TRANSGLYCOSYLASE F"/>
    <property type="match status" value="1"/>
</dbReference>
<dbReference type="AlphaFoldDB" id="U2ZIN6"/>
<dbReference type="Proteomes" id="UP000016570">
    <property type="component" value="Unassembled WGS sequence"/>
</dbReference>
<dbReference type="SUPFAM" id="SSF53955">
    <property type="entry name" value="Lysozyme-like"/>
    <property type="match status" value="1"/>
</dbReference>
<dbReference type="Pfam" id="PF01464">
    <property type="entry name" value="SLT"/>
    <property type="match status" value="1"/>
</dbReference>
<dbReference type="GO" id="GO:0009279">
    <property type="term" value="C:cell outer membrane"/>
    <property type="evidence" value="ECO:0007669"/>
    <property type="project" value="UniProtKB-SubCell"/>
</dbReference>
<gene>
    <name evidence="6" type="ORF">VPR01S_09_00050</name>
</gene>
<evidence type="ECO:0000256" key="1">
    <source>
        <dbReference type="ARBA" id="ARBA00004339"/>
    </source>
</evidence>
<dbReference type="Gene3D" id="1.10.530.10">
    <property type="match status" value="1"/>
</dbReference>
<dbReference type="CDD" id="cd13403">
    <property type="entry name" value="MLTF-like"/>
    <property type="match status" value="1"/>
</dbReference>
<dbReference type="InterPro" id="IPR001638">
    <property type="entry name" value="Solute-binding_3/MltF_N"/>
</dbReference>
<dbReference type="InterPro" id="IPR008258">
    <property type="entry name" value="Transglycosylase_SLT_dom_1"/>
</dbReference>
<keyword evidence="3" id="KW-0732">Signal</keyword>
<evidence type="ECO:0000313" key="7">
    <source>
        <dbReference type="Proteomes" id="UP000016570"/>
    </source>
</evidence>
<evidence type="ECO:0000313" key="6">
    <source>
        <dbReference type="EMBL" id="GAD67631.1"/>
    </source>
</evidence>
<reference evidence="6 7" key="1">
    <citation type="submission" date="2013-09" db="EMBL/GenBank/DDBJ databases">
        <title>Whole genome shotgun sequence of Vibrio proteolyticus NBRC 13287.</title>
        <authorList>
            <person name="Isaki S."/>
            <person name="Hosoyama A."/>
            <person name="Numata M."/>
            <person name="Hashimoto M."/>
            <person name="Hosoyama Y."/>
            <person name="Tsuchikane K."/>
            <person name="Noguchi M."/>
            <person name="Hirakata S."/>
            <person name="Ichikawa N."/>
            <person name="Ohji S."/>
            <person name="Yamazoe A."/>
            <person name="Fujita N."/>
        </authorList>
    </citation>
    <scope>NUCLEOTIDE SEQUENCE [LARGE SCALE GENOMIC DNA]</scope>
    <source>
        <strain evidence="6 7">NBRC 13287</strain>
    </source>
</reference>